<comment type="subunit">
    <text evidence="10">Component of the oligosaccharyltransferase (OST) complex.</text>
</comment>
<evidence type="ECO:0000256" key="4">
    <source>
        <dbReference type="ARBA" id="ARBA00008905"/>
    </source>
</evidence>
<evidence type="ECO:0000256" key="7">
    <source>
        <dbReference type="ARBA" id="ARBA00022824"/>
    </source>
</evidence>
<dbReference type="GeneID" id="25565066"/>
<dbReference type="STRING" id="461836.A0A0L0DCA5"/>
<comment type="pathway">
    <text evidence="3 10">Protein modification; protein glycosylation.</text>
</comment>
<dbReference type="InterPro" id="IPR007676">
    <property type="entry name" value="Ribophorin_I"/>
</dbReference>
<keyword evidence="5 10" id="KW-0812">Transmembrane</keyword>
<dbReference type="GO" id="GO:0008250">
    <property type="term" value="C:oligosaccharyltransferase complex"/>
    <property type="evidence" value="ECO:0007669"/>
    <property type="project" value="UniProtKB-UniRule"/>
</dbReference>
<dbReference type="UniPathway" id="UPA00378"/>
<dbReference type="PANTHER" id="PTHR21049">
    <property type="entry name" value="RIBOPHORIN I"/>
    <property type="match status" value="1"/>
</dbReference>
<dbReference type="Pfam" id="PF04597">
    <property type="entry name" value="Ribophorin_I"/>
    <property type="match status" value="1"/>
</dbReference>
<dbReference type="EMBL" id="GL349459">
    <property type="protein sequence ID" value="KNC49974.1"/>
    <property type="molecule type" value="Genomic_DNA"/>
</dbReference>
<evidence type="ECO:0000256" key="8">
    <source>
        <dbReference type="ARBA" id="ARBA00022989"/>
    </source>
</evidence>
<evidence type="ECO:0000256" key="10">
    <source>
        <dbReference type="RuleBase" id="RU361143"/>
    </source>
</evidence>
<dbReference type="RefSeq" id="XP_013757144.1">
    <property type="nucleotide sequence ID" value="XM_013901690.1"/>
</dbReference>
<evidence type="ECO:0000313" key="11">
    <source>
        <dbReference type="EMBL" id="KNC49974.1"/>
    </source>
</evidence>
<evidence type="ECO:0000256" key="2">
    <source>
        <dbReference type="ARBA" id="ARBA00004115"/>
    </source>
</evidence>
<feature type="signal peptide" evidence="10">
    <location>
        <begin position="1"/>
        <end position="21"/>
    </location>
</feature>
<keyword evidence="12" id="KW-1185">Reference proteome</keyword>
<feature type="transmembrane region" description="Helical" evidence="10">
    <location>
        <begin position="433"/>
        <end position="450"/>
    </location>
</feature>
<dbReference type="eggNOG" id="KOG2291">
    <property type="taxonomic scope" value="Eukaryota"/>
</dbReference>
<keyword evidence="9 10" id="KW-0472">Membrane</keyword>
<organism evidence="11 12">
    <name type="scientific">Thecamonas trahens ATCC 50062</name>
    <dbReference type="NCBI Taxonomy" id="461836"/>
    <lineage>
        <taxon>Eukaryota</taxon>
        <taxon>Apusozoa</taxon>
        <taxon>Apusomonadida</taxon>
        <taxon>Apusomonadidae</taxon>
        <taxon>Thecamonas</taxon>
    </lineage>
</organism>
<reference evidence="11 12" key="1">
    <citation type="submission" date="2010-05" db="EMBL/GenBank/DDBJ databases">
        <title>The Genome Sequence of Thecamonas trahens ATCC 50062.</title>
        <authorList>
            <consortium name="The Broad Institute Genome Sequencing Platform"/>
            <person name="Russ C."/>
            <person name="Cuomo C."/>
            <person name="Shea T."/>
            <person name="Young S.K."/>
            <person name="Zeng Q."/>
            <person name="Koehrsen M."/>
            <person name="Haas B."/>
            <person name="Borodovsky M."/>
            <person name="Guigo R."/>
            <person name="Alvarado L."/>
            <person name="Berlin A."/>
            <person name="Bochicchio J."/>
            <person name="Borenstein D."/>
            <person name="Chapman S."/>
            <person name="Chen Z."/>
            <person name="Freedman E."/>
            <person name="Gellesch M."/>
            <person name="Goldberg J."/>
            <person name="Griggs A."/>
            <person name="Gujja S."/>
            <person name="Heilman E."/>
            <person name="Heiman D."/>
            <person name="Hepburn T."/>
            <person name="Howarth C."/>
            <person name="Jen D."/>
            <person name="Larson L."/>
            <person name="Mehta T."/>
            <person name="Park D."/>
            <person name="Pearson M."/>
            <person name="Roberts A."/>
            <person name="Saif S."/>
            <person name="Shenoy N."/>
            <person name="Sisk P."/>
            <person name="Stolte C."/>
            <person name="Sykes S."/>
            <person name="Thomson T."/>
            <person name="Walk T."/>
            <person name="White J."/>
            <person name="Yandava C."/>
            <person name="Burger G."/>
            <person name="Gray M.W."/>
            <person name="Holland P.W.H."/>
            <person name="King N."/>
            <person name="Lang F.B.F."/>
            <person name="Roger A.J."/>
            <person name="Ruiz-Trillo I."/>
            <person name="Lander E."/>
            <person name="Nusbaum C."/>
        </authorList>
    </citation>
    <scope>NUCLEOTIDE SEQUENCE [LARGE SCALE GENOMIC DNA]</scope>
    <source>
        <strain evidence="11 12">ATCC 50062</strain>
    </source>
</reference>
<comment type="function">
    <text evidence="1 10">Subunit of the oligosaccharyl transferase (OST) complex that catalyzes the initial transfer of a defined glycan (Glc(3)Man(9)GlcNAc(2) in eukaryotes) from the lipid carrier dolichol-pyrophosphate to an asparagine residue within an Asn-X-Ser/Thr consensus motif in nascent polypeptide chains, the first step in protein N-glycosylation. N-glycosylation occurs cotranslationally and the complex associates with the Sec61 complex at the channel-forming translocon complex that mediates protein translocation across the endoplasmic reticulum (ER). All subunits are required for a maximal enzyme activity.</text>
</comment>
<comment type="subcellular location">
    <subcellularLocation>
        <location evidence="2 10">Endoplasmic reticulum membrane</location>
        <topology evidence="2 10">Single-pass type I membrane protein</topology>
    </subcellularLocation>
</comment>
<dbReference type="OrthoDB" id="310030at2759"/>
<dbReference type="AlphaFoldDB" id="A0A0L0DCA5"/>
<gene>
    <name evidence="11" type="ORF">AMSG_05727</name>
</gene>
<dbReference type="GO" id="GO:0018279">
    <property type="term" value="P:protein N-linked glycosylation via asparagine"/>
    <property type="evidence" value="ECO:0007669"/>
    <property type="project" value="TreeGrafter"/>
</dbReference>
<evidence type="ECO:0000256" key="3">
    <source>
        <dbReference type="ARBA" id="ARBA00004922"/>
    </source>
</evidence>
<dbReference type="OMA" id="RYEYARE"/>
<feature type="chain" id="PRO_5005394097" description="Dolichyl-diphosphooligosaccharide--protein glycosyltransferase subunit 1" evidence="10">
    <location>
        <begin position="22"/>
        <end position="580"/>
    </location>
</feature>
<keyword evidence="8 10" id="KW-1133">Transmembrane helix</keyword>
<protein>
    <recommendedName>
        <fullName evidence="10">Dolichyl-diphosphooligosaccharide--protein glycosyltransferase subunit 1</fullName>
    </recommendedName>
</protein>
<evidence type="ECO:0000256" key="1">
    <source>
        <dbReference type="ARBA" id="ARBA00002791"/>
    </source>
</evidence>
<evidence type="ECO:0000256" key="5">
    <source>
        <dbReference type="ARBA" id="ARBA00022692"/>
    </source>
</evidence>
<keyword evidence="7 10" id="KW-0256">Endoplasmic reticulum</keyword>
<name>A0A0L0DCA5_THETB</name>
<keyword evidence="6 10" id="KW-0732">Signal</keyword>
<dbReference type="PANTHER" id="PTHR21049:SF0">
    <property type="entry name" value="DOLICHYL-DIPHOSPHOOLIGOSACCHARIDE--PROTEIN GLYCOSYLTRANSFERASE SUBUNIT 1"/>
    <property type="match status" value="1"/>
</dbReference>
<evidence type="ECO:0000313" key="12">
    <source>
        <dbReference type="Proteomes" id="UP000054408"/>
    </source>
</evidence>
<accession>A0A0L0DCA5</accession>
<dbReference type="Proteomes" id="UP000054408">
    <property type="component" value="Unassembled WGS sequence"/>
</dbReference>
<evidence type="ECO:0000256" key="9">
    <source>
        <dbReference type="ARBA" id="ARBA00023136"/>
    </source>
</evidence>
<evidence type="ECO:0000256" key="6">
    <source>
        <dbReference type="ARBA" id="ARBA00022729"/>
    </source>
</evidence>
<sequence>MRWTGVVAAVALLALASMTTGSLVHKTAVRTIDVSTSVVRMTQEVEITNTGSSSVSTYAMAIPAGHAPFLAFVDAFTPNDDVLPVTTSTSTPSDAPTGTKMFEVALEAPLGKGKSVKLTVVAVFVGALKPFPKEIAQAERQFMLYFGNHYVYSPYVTKKQRTVVKLASSNVVSHTTQEPTSLSGASLTYGPYADVAPFTVSEMKVHYENNAPFVTATSMVKEFEVSHWGGNLAVEESYKLEHTGAKLKGSFSRYDYQRNPAAAGIASVRSVTAILPADAADVYYRDVIGNISTSALRSLREQVEVEMRPRFPLFGGWKTEFYMGYNLPLAAYLRVAADSGRYILTVDMAGAFENVPVTDAIIRLVLPEGASDVAVHTPFAVEPELSISSRKTYLDTSGRVVAEFSAANLVTDQDLVFQVSYALSATAILMEPILLMSALFALFLAAMVYVRLDLSLSPSLGGIASETSTFVADIARATSALAKLDNALAAWAHSSDSKTFAAAKKNLDREFRTPSAGPRTLPPTPPLEARRKLFTKLDTAQAEFFSSTISADALASRSTELSTEYFGLATQIEQALDALH</sequence>
<proteinExistence type="inferred from homology"/>
<comment type="similarity">
    <text evidence="4 10">Belongs to the OST1 family.</text>
</comment>